<name>A0AA96RK30_9BACL</name>
<proteinExistence type="inferred from homology"/>
<dbReference type="Gene3D" id="1.10.10.10">
    <property type="entry name" value="Winged helix-like DNA-binding domain superfamily/Winged helix DNA-binding domain"/>
    <property type="match status" value="1"/>
</dbReference>
<protein>
    <submittedName>
        <fullName evidence="4">ROK family transcriptional regulator</fullName>
    </submittedName>
</protein>
<dbReference type="Pfam" id="PF00480">
    <property type="entry name" value="ROK"/>
    <property type="match status" value="1"/>
</dbReference>
<dbReference type="InterPro" id="IPR000600">
    <property type="entry name" value="ROK"/>
</dbReference>
<keyword evidence="3" id="KW-0119">Carbohydrate metabolism</keyword>
<evidence type="ECO:0000313" key="4">
    <source>
        <dbReference type="EMBL" id="WNR46008.1"/>
    </source>
</evidence>
<evidence type="ECO:0000313" key="5">
    <source>
        <dbReference type="Proteomes" id="UP001304650"/>
    </source>
</evidence>
<dbReference type="InterPro" id="IPR043129">
    <property type="entry name" value="ATPase_NBD"/>
</dbReference>
<accession>A0AA96RK30</accession>
<dbReference type="Proteomes" id="UP001304650">
    <property type="component" value="Chromosome"/>
</dbReference>
<reference evidence="4" key="1">
    <citation type="submission" date="2022-02" db="EMBL/GenBank/DDBJ databases">
        <title>Paenibacillus sp. MBLB1832 Whole Genome Shotgun Sequencing.</title>
        <authorList>
            <person name="Hwang C.Y."/>
            <person name="Cho E.-S."/>
            <person name="Seo M.-J."/>
        </authorList>
    </citation>
    <scope>NUCLEOTIDE SEQUENCE</scope>
    <source>
        <strain evidence="4">MBLB1832</strain>
    </source>
</reference>
<comment type="function">
    <text evidence="1">Transcriptional repressor of xylose-utilizing enzymes.</text>
</comment>
<keyword evidence="5" id="KW-1185">Reference proteome</keyword>
<dbReference type="AlphaFoldDB" id="A0AA96RK30"/>
<dbReference type="PANTHER" id="PTHR18964">
    <property type="entry name" value="ROK (REPRESSOR, ORF, KINASE) FAMILY"/>
    <property type="match status" value="1"/>
</dbReference>
<dbReference type="SUPFAM" id="SSF53067">
    <property type="entry name" value="Actin-like ATPase domain"/>
    <property type="match status" value="1"/>
</dbReference>
<dbReference type="SUPFAM" id="SSF46785">
    <property type="entry name" value="Winged helix' DNA-binding domain"/>
    <property type="match status" value="1"/>
</dbReference>
<keyword evidence="3" id="KW-0859">Xylose metabolism</keyword>
<gene>
    <name evidence="4" type="ORF">MJB10_07910</name>
</gene>
<dbReference type="RefSeq" id="WP_314803244.1">
    <property type="nucleotide sequence ID" value="NZ_CP130319.1"/>
</dbReference>
<sequence length="392" mass="43472">MSVINTADIRSQNKKNIIQTVRYGRPITKKEIADRLNLSFATVSNLCNQLVEEGILSIVSSENSSGGRIPNFVSLEPNSRGILCLDLNHHDKATIALLNLQNQTIAASQVDIPPLLELGTLIESCYEASMGLLEKIKFPIEHVLGLGVAIPGIFYKKNNTVINSTISMFENQFVKKELEERFQLPAYLENESNILAVATSTQLQLSSGQRQDVAYLYVGDGLGVGITHRGAILTGNRGFGGEVSHMPIGLHPYNCYCGQVGCVETELSLAGFWRTYYGTDAVPPSTSLTFFWKEFVSALKAGDERAHQVAEEKGRLLGKLISVIDNLIDPDVVYVGGIIEPIFQTLYLFMQEEARSRVVTREFFFPEIRKGIDYEQTLLQGCSEMVITLWNP</sequence>
<dbReference type="KEGG" id="proo:MJB10_07910"/>
<dbReference type="PANTHER" id="PTHR18964:SF149">
    <property type="entry name" value="BIFUNCTIONAL UDP-N-ACETYLGLUCOSAMINE 2-EPIMERASE_N-ACETYLMANNOSAMINE KINASE"/>
    <property type="match status" value="1"/>
</dbReference>
<dbReference type="EMBL" id="CP130319">
    <property type="protein sequence ID" value="WNR46008.1"/>
    <property type="molecule type" value="Genomic_DNA"/>
</dbReference>
<evidence type="ECO:0000256" key="3">
    <source>
        <dbReference type="ARBA" id="ARBA00022629"/>
    </source>
</evidence>
<dbReference type="Pfam" id="PF13412">
    <property type="entry name" value="HTH_24"/>
    <property type="match status" value="1"/>
</dbReference>
<dbReference type="InterPro" id="IPR036390">
    <property type="entry name" value="WH_DNA-bd_sf"/>
</dbReference>
<dbReference type="InterPro" id="IPR036388">
    <property type="entry name" value="WH-like_DNA-bd_sf"/>
</dbReference>
<comment type="similarity">
    <text evidence="2">Belongs to the ROK (NagC/XylR) family.</text>
</comment>
<dbReference type="GO" id="GO:0042732">
    <property type="term" value="P:D-xylose metabolic process"/>
    <property type="evidence" value="ECO:0007669"/>
    <property type="project" value="UniProtKB-KW"/>
</dbReference>
<organism evidence="4 5">
    <name type="scientific">Paenibacillus roseopurpureus</name>
    <dbReference type="NCBI Taxonomy" id="2918901"/>
    <lineage>
        <taxon>Bacteria</taxon>
        <taxon>Bacillati</taxon>
        <taxon>Bacillota</taxon>
        <taxon>Bacilli</taxon>
        <taxon>Bacillales</taxon>
        <taxon>Paenibacillaceae</taxon>
        <taxon>Paenibacillus</taxon>
    </lineage>
</organism>
<evidence type="ECO:0000256" key="1">
    <source>
        <dbReference type="ARBA" id="ARBA00002486"/>
    </source>
</evidence>
<dbReference type="Gene3D" id="3.30.420.40">
    <property type="match status" value="2"/>
</dbReference>
<evidence type="ECO:0000256" key="2">
    <source>
        <dbReference type="ARBA" id="ARBA00006479"/>
    </source>
</evidence>